<accession>A0A1F5P3Z7</accession>
<evidence type="ECO:0000259" key="1">
    <source>
        <dbReference type="Pfam" id="PF13472"/>
    </source>
</evidence>
<dbReference type="InterPro" id="IPR036514">
    <property type="entry name" value="SGNH_hydro_sf"/>
</dbReference>
<dbReference type="Pfam" id="PF13472">
    <property type="entry name" value="Lipase_GDSL_2"/>
    <property type="match status" value="1"/>
</dbReference>
<proteinExistence type="predicted"/>
<dbReference type="InterPro" id="IPR013830">
    <property type="entry name" value="SGNH_hydro"/>
</dbReference>
<evidence type="ECO:0000313" key="3">
    <source>
        <dbReference type="Proteomes" id="UP000176786"/>
    </source>
</evidence>
<protein>
    <recommendedName>
        <fullName evidence="1">SGNH hydrolase-type esterase domain-containing protein</fullName>
    </recommendedName>
</protein>
<gene>
    <name evidence="2" type="ORF">A3J48_03590</name>
</gene>
<comment type="caution">
    <text evidence="2">The sequence shown here is derived from an EMBL/GenBank/DDBJ whole genome shotgun (WGS) entry which is preliminary data.</text>
</comment>
<dbReference type="PANTHER" id="PTHR14209">
    <property type="entry name" value="ISOAMYL ACETATE-HYDROLYZING ESTERASE 1"/>
    <property type="match status" value="1"/>
</dbReference>
<dbReference type="EMBL" id="MFES01000038">
    <property type="protein sequence ID" value="OGE84639.1"/>
    <property type="molecule type" value="Genomic_DNA"/>
</dbReference>
<dbReference type="Gene3D" id="3.40.50.1110">
    <property type="entry name" value="SGNH hydrolase"/>
    <property type="match status" value="1"/>
</dbReference>
<sequence length="210" mass="24031">MVKLPFVRINVFGDSIAWGKGDLVRGGWVNRLKIELYRLNRFLEVTNVSVGGDTTKTLLERFEFEARQREPHIVIFAIGINDSQFYRDPDNHPVSLEEYRSNIKDLISAARGLTDKILMIGLSRVDERKTRPIYEITNTHYTNEEIEKYDEVLKNTAEEIGLVYIPVSDLLEIDDLPDGLHVAGSGHEKIAKRVKQVLLASYPDLLYTDV</sequence>
<dbReference type="AlphaFoldDB" id="A0A1F5P3Z7"/>
<dbReference type="PANTHER" id="PTHR14209:SF19">
    <property type="entry name" value="ISOAMYL ACETATE-HYDROLYZING ESTERASE 1 HOMOLOG"/>
    <property type="match status" value="1"/>
</dbReference>
<dbReference type="STRING" id="1817832.A3J48_03590"/>
<dbReference type="Proteomes" id="UP000176786">
    <property type="component" value="Unassembled WGS sequence"/>
</dbReference>
<feature type="domain" description="SGNH hydrolase-type esterase" evidence="1">
    <location>
        <begin position="11"/>
        <end position="188"/>
    </location>
</feature>
<evidence type="ECO:0000313" key="2">
    <source>
        <dbReference type="EMBL" id="OGE84639.1"/>
    </source>
</evidence>
<organism evidence="2 3">
    <name type="scientific">Candidatus Doudnabacteria bacterium RIFCSPHIGHO2_02_FULL_46_11</name>
    <dbReference type="NCBI Taxonomy" id="1817832"/>
    <lineage>
        <taxon>Bacteria</taxon>
        <taxon>Candidatus Doudnaibacteriota</taxon>
    </lineage>
</organism>
<name>A0A1F5P3Z7_9BACT</name>
<dbReference type="SUPFAM" id="SSF52266">
    <property type="entry name" value="SGNH hydrolase"/>
    <property type="match status" value="1"/>
</dbReference>
<reference evidence="2 3" key="1">
    <citation type="journal article" date="2016" name="Nat. Commun.">
        <title>Thousands of microbial genomes shed light on interconnected biogeochemical processes in an aquifer system.</title>
        <authorList>
            <person name="Anantharaman K."/>
            <person name="Brown C.T."/>
            <person name="Hug L.A."/>
            <person name="Sharon I."/>
            <person name="Castelle C.J."/>
            <person name="Probst A.J."/>
            <person name="Thomas B.C."/>
            <person name="Singh A."/>
            <person name="Wilkins M.J."/>
            <person name="Karaoz U."/>
            <person name="Brodie E.L."/>
            <person name="Williams K.H."/>
            <person name="Hubbard S.S."/>
            <person name="Banfield J.F."/>
        </authorList>
    </citation>
    <scope>NUCLEOTIDE SEQUENCE [LARGE SCALE GENOMIC DNA]</scope>
</reference>
<dbReference type="InterPro" id="IPR045136">
    <property type="entry name" value="Iah1-like"/>
</dbReference>